<comment type="caution">
    <text evidence="2">The sequence shown here is derived from an EMBL/GenBank/DDBJ whole genome shotgun (WGS) entry which is preliminary data.</text>
</comment>
<name>A0ABP8UWS0_9GAMM</name>
<organism evidence="2 3">
    <name type="scientific">Kistimonas scapharcae</name>
    <dbReference type="NCBI Taxonomy" id="1036133"/>
    <lineage>
        <taxon>Bacteria</taxon>
        <taxon>Pseudomonadati</taxon>
        <taxon>Pseudomonadota</taxon>
        <taxon>Gammaproteobacteria</taxon>
        <taxon>Oceanospirillales</taxon>
        <taxon>Endozoicomonadaceae</taxon>
        <taxon>Kistimonas</taxon>
    </lineage>
</organism>
<sequence length="103" mass="11702">MKLNHQTQLLAVAIVTLIATVFVLHYYGYLRHSNEADAIYMAEFSLIANVPGQDQYVSHIPAKKRARCVDHYLVLESTERAGAAGLLVDKKQRPVRCEFTEER</sequence>
<feature type="transmembrane region" description="Helical" evidence="1">
    <location>
        <begin position="9"/>
        <end position="29"/>
    </location>
</feature>
<keyword evidence="1" id="KW-0472">Membrane</keyword>
<gene>
    <name evidence="2" type="ORF">GCM10023116_06230</name>
</gene>
<keyword evidence="1" id="KW-1133">Transmembrane helix</keyword>
<keyword evidence="3" id="KW-1185">Reference proteome</keyword>
<evidence type="ECO:0000313" key="3">
    <source>
        <dbReference type="Proteomes" id="UP001500604"/>
    </source>
</evidence>
<accession>A0ABP8UWS0</accession>
<proteinExistence type="predicted"/>
<dbReference type="RefSeq" id="WP_345193925.1">
    <property type="nucleotide sequence ID" value="NZ_BAABFL010000065.1"/>
</dbReference>
<dbReference type="EMBL" id="BAABFL010000065">
    <property type="protein sequence ID" value="GAA4648356.1"/>
    <property type="molecule type" value="Genomic_DNA"/>
</dbReference>
<reference evidence="3" key="1">
    <citation type="journal article" date="2019" name="Int. J. Syst. Evol. Microbiol.">
        <title>The Global Catalogue of Microorganisms (GCM) 10K type strain sequencing project: providing services to taxonomists for standard genome sequencing and annotation.</title>
        <authorList>
            <consortium name="The Broad Institute Genomics Platform"/>
            <consortium name="The Broad Institute Genome Sequencing Center for Infectious Disease"/>
            <person name="Wu L."/>
            <person name="Ma J."/>
        </authorList>
    </citation>
    <scope>NUCLEOTIDE SEQUENCE [LARGE SCALE GENOMIC DNA]</scope>
    <source>
        <strain evidence="3">JCM 17805</strain>
    </source>
</reference>
<keyword evidence="1" id="KW-0812">Transmembrane</keyword>
<dbReference type="Proteomes" id="UP001500604">
    <property type="component" value="Unassembled WGS sequence"/>
</dbReference>
<evidence type="ECO:0008006" key="4">
    <source>
        <dbReference type="Google" id="ProtNLM"/>
    </source>
</evidence>
<protein>
    <recommendedName>
        <fullName evidence="4">Lipoprotein</fullName>
    </recommendedName>
</protein>
<evidence type="ECO:0000256" key="1">
    <source>
        <dbReference type="SAM" id="Phobius"/>
    </source>
</evidence>
<evidence type="ECO:0000313" key="2">
    <source>
        <dbReference type="EMBL" id="GAA4648356.1"/>
    </source>
</evidence>